<feature type="transmembrane region" description="Helical" evidence="2">
    <location>
        <begin position="39"/>
        <end position="59"/>
    </location>
</feature>
<protein>
    <submittedName>
        <fullName evidence="3">Uncharacterized protein</fullName>
    </submittedName>
</protein>
<feature type="region of interest" description="Disordered" evidence="1">
    <location>
        <begin position="229"/>
        <end position="248"/>
    </location>
</feature>
<feature type="transmembrane region" description="Helical" evidence="2">
    <location>
        <begin position="125"/>
        <end position="147"/>
    </location>
</feature>
<accession>A0ABQ2B061</accession>
<gene>
    <name evidence="3" type="ORF">GCM10007170_36340</name>
</gene>
<dbReference type="EMBL" id="BMFW01000024">
    <property type="protein sequence ID" value="GGI00061.1"/>
    <property type="molecule type" value="Genomic_DNA"/>
</dbReference>
<evidence type="ECO:0000313" key="4">
    <source>
        <dbReference type="Proteomes" id="UP000643279"/>
    </source>
</evidence>
<evidence type="ECO:0000256" key="2">
    <source>
        <dbReference type="SAM" id="Phobius"/>
    </source>
</evidence>
<organism evidence="3 4">
    <name type="scientific">Arthrobacter liuii</name>
    <dbReference type="NCBI Taxonomy" id="1476996"/>
    <lineage>
        <taxon>Bacteria</taxon>
        <taxon>Bacillati</taxon>
        <taxon>Actinomycetota</taxon>
        <taxon>Actinomycetes</taxon>
        <taxon>Micrococcales</taxon>
        <taxon>Micrococcaceae</taxon>
        <taxon>Arthrobacter</taxon>
    </lineage>
</organism>
<evidence type="ECO:0000256" key="1">
    <source>
        <dbReference type="SAM" id="MobiDB-lite"/>
    </source>
</evidence>
<reference evidence="4" key="1">
    <citation type="journal article" date="2019" name="Int. J. Syst. Evol. Microbiol.">
        <title>The Global Catalogue of Microorganisms (GCM) 10K type strain sequencing project: providing services to taxonomists for standard genome sequencing and annotation.</title>
        <authorList>
            <consortium name="The Broad Institute Genomics Platform"/>
            <consortium name="The Broad Institute Genome Sequencing Center for Infectious Disease"/>
            <person name="Wu L."/>
            <person name="Ma J."/>
        </authorList>
    </citation>
    <scope>NUCLEOTIDE SEQUENCE [LARGE SCALE GENOMIC DNA]</scope>
    <source>
        <strain evidence="4">CGMCC 1.12778</strain>
    </source>
</reference>
<feature type="transmembrane region" description="Helical" evidence="2">
    <location>
        <begin position="93"/>
        <end position="113"/>
    </location>
</feature>
<evidence type="ECO:0000313" key="3">
    <source>
        <dbReference type="EMBL" id="GGI00061.1"/>
    </source>
</evidence>
<feature type="transmembrane region" description="Helical" evidence="2">
    <location>
        <begin position="65"/>
        <end position="81"/>
    </location>
</feature>
<dbReference type="Proteomes" id="UP000643279">
    <property type="component" value="Unassembled WGS sequence"/>
</dbReference>
<feature type="transmembrane region" description="Helical" evidence="2">
    <location>
        <begin position="6"/>
        <end position="27"/>
    </location>
</feature>
<keyword evidence="2" id="KW-1133">Transmembrane helix</keyword>
<keyword evidence="2" id="KW-0472">Membrane</keyword>
<comment type="caution">
    <text evidence="3">The sequence shown here is derived from an EMBL/GenBank/DDBJ whole genome shotgun (WGS) entry which is preliminary data.</text>
</comment>
<keyword evidence="2" id="KW-0812">Transmembrane</keyword>
<keyword evidence="4" id="KW-1185">Reference proteome</keyword>
<sequence>MLHNWLVMDALIVFFGAAALLAAAAVFRAKSLYGRVDAAAAVALALVMVAVGLGWAPLVTGRLEMMLAVVLAGFATSIAFRKGAPESPGLFPGIYGAGVTVLAVWVLFSAAHGGGTATDHPAHQLGAILGALLGCLLMVFAAAGWMMGHRYGIQQIRTECWACAKWNTYSASGVCGDGGPPETAGASPSRCQLPPAQHSLFPHDPVLVLAEPKSGLIVMCREHGAGGDGVVKRRNAHPNRSRLPRRSATVQEPPLVLIACPAAVSSA</sequence>
<feature type="compositionally biased region" description="Basic residues" evidence="1">
    <location>
        <begin position="232"/>
        <end position="245"/>
    </location>
</feature>
<name>A0ABQ2B061_9MICC</name>
<proteinExistence type="predicted"/>